<protein>
    <recommendedName>
        <fullName evidence="1">ATP-dependent DNA helicase</fullName>
        <ecNumber evidence="1">5.6.2.3</ecNumber>
    </recommendedName>
</protein>
<dbReference type="CDD" id="cd18809">
    <property type="entry name" value="SF1_C_RecD"/>
    <property type="match status" value="1"/>
</dbReference>
<dbReference type="VEuPathDB" id="FungiDB:CH63R_14397"/>
<dbReference type="PANTHER" id="PTHR10492">
    <property type="match status" value="1"/>
</dbReference>
<gene>
    <name evidence="4" type="ORF">CH63R_14397</name>
</gene>
<evidence type="ECO:0000259" key="3">
    <source>
        <dbReference type="Pfam" id="PF21530"/>
    </source>
</evidence>
<evidence type="ECO:0000259" key="2">
    <source>
        <dbReference type="Pfam" id="PF05970"/>
    </source>
</evidence>
<reference evidence="5" key="1">
    <citation type="journal article" date="2017" name="BMC Genomics">
        <title>Gapless genome assembly of Colletotrichum higginsianum reveals chromosome structure and association of transposable elements with secondary metabolite gene clusters.</title>
        <authorList>
            <person name="Dallery J.-F."/>
            <person name="Lapalu N."/>
            <person name="Zampounis A."/>
            <person name="Pigne S."/>
            <person name="Luyten I."/>
            <person name="Amselem J."/>
            <person name="Wittenberg A.H.J."/>
            <person name="Zhou S."/>
            <person name="de Queiroz M.V."/>
            <person name="Robin G.P."/>
            <person name="Auger A."/>
            <person name="Hainaut M."/>
            <person name="Henrissat B."/>
            <person name="Kim K.-T."/>
            <person name="Lee Y.-H."/>
            <person name="Lespinet O."/>
            <person name="Schwartz D.C."/>
            <person name="Thon M.R."/>
            <person name="O'Connell R.J."/>
        </authorList>
    </citation>
    <scope>NUCLEOTIDE SEQUENCE [LARGE SCALE GENOMIC DNA]</scope>
    <source>
        <strain evidence="5">IMI 349063</strain>
    </source>
</reference>
<dbReference type="GO" id="GO:0000723">
    <property type="term" value="P:telomere maintenance"/>
    <property type="evidence" value="ECO:0007669"/>
    <property type="project" value="InterPro"/>
</dbReference>
<dbReference type="SUPFAM" id="SSF52540">
    <property type="entry name" value="P-loop containing nucleoside triphosphate hydrolases"/>
    <property type="match status" value="2"/>
</dbReference>
<comment type="caution">
    <text evidence="4">The sequence shown here is derived from an EMBL/GenBank/DDBJ whole genome shotgun (WGS) entry which is preliminary data.</text>
</comment>
<keyword evidence="1" id="KW-0547">Nucleotide-binding</keyword>
<keyword evidence="5" id="KW-1185">Reference proteome</keyword>
<dbReference type="InterPro" id="IPR010285">
    <property type="entry name" value="DNA_helicase_pif1-like_DEAD"/>
</dbReference>
<dbReference type="GO" id="GO:0006281">
    <property type="term" value="P:DNA repair"/>
    <property type="evidence" value="ECO:0007669"/>
    <property type="project" value="UniProtKB-KW"/>
</dbReference>
<dbReference type="PANTHER" id="PTHR10492:SF57">
    <property type="entry name" value="ATP-DEPENDENT DNA HELICASE"/>
    <property type="match status" value="1"/>
</dbReference>
<dbReference type="Gene3D" id="3.40.50.300">
    <property type="entry name" value="P-loop containing nucleotide triphosphate hydrolases"/>
    <property type="match status" value="1"/>
</dbReference>
<dbReference type="EC" id="5.6.2.3" evidence="1"/>
<keyword evidence="1" id="KW-0067">ATP-binding</keyword>
<dbReference type="KEGG" id="chig:CH63R_14397"/>
<proteinExistence type="inferred from homology"/>
<dbReference type="Pfam" id="PF05970">
    <property type="entry name" value="PIF1"/>
    <property type="match status" value="1"/>
</dbReference>
<dbReference type="GO" id="GO:0005524">
    <property type="term" value="F:ATP binding"/>
    <property type="evidence" value="ECO:0007669"/>
    <property type="project" value="UniProtKB-KW"/>
</dbReference>
<dbReference type="InterPro" id="IPR049163">
    <property type="entry name" value="Pif1-like_2B_dom"/>
</dbReference>
<dbReference type="GeneID" id="28873478"/>
<dbReference type="RefSeq" id="XP_018150614.1">
    <property type="nucleotide sequence ID" value="XM_018309371.1"/>
</dbReference>
<evidence type="ECO:0000313" key="4">
    <source>
        <dbReference type="EMBL" id="OBR02096.1"/>
    </source>
</evidence>
<comment type="cofactor">
    <cofactor evidence="1">
        <name>Mg(2+)</name>
        <dbReference type="ChEBI" id="CHEBI:18420"/>
    </cofactor>
</comment>
<name>A0A1B7XQQ6_COLHI</name>
<dbReference type="Proteomes" id="UP000092177">
    <property type="component" value="Chromosome 11"/>
</dbReference>
<comment type="similarity">
    <text evidence="1">Belongs to the helicase family.</text>
</comment>
<keyword evidence="1" id="KW-0234">DNA repair</keyword>
<keyword evidence="1" id="KW-0378">Hydrolase</keyword>
<sequence length="917" mass="104567">MITVVEFQKRGLPHAHMLIKVTPEPSIDALDNIISAELPRSPADAALRVSILRTNLHSRTHLSGPSYCNRDGRCRFGFPHQLRQQTSIDSHGRVHFRRRLEEDAWVVPYIPALILYMDSHIHVDVCLSVNVFMYLFKYLFKGPDQTRFRMDDSSLSDMSNEYKDYVSARYLSSSEAAYRIFSFSIVSKEPSVRCLSIHLENQQLGQMWRISQDQSFMSDLLWYFQRPHEPPFDNLTYCQSYERFYYDTWQVGRTLRNNHRLIALTRSSRGPRQRVLIERRLGSIITRIHAVPPRLGELFYLRVLLQNRSAYSFLDLRTVDGIACPSFQEAAIALGLFRNVNEATYAMEEAISSFSRPGQLRFFFSHLLLDFPSPAVTLWTRFCPALSADFALHQTQDTATTRALQSISRILRANGASLRQFGLPEPLLVERELQMEIQAFAPLQDTLLTRSRQNYVMLNQEQRRVFDLVYSSLTTGGCFFVDGKAGRGKTFLMSTLCDRVRAEGHIVCIVGSTALSVTLYERGRTAHSAFGIPVHDTDAEILSHLAPTSGRAELLKHAILVLWEELPMANKTAVQCADHLLRSITARDVPFGGKCFVGVGDFRQVAPVTPATTAPASVFDASIRSSYLWQSFQILRLSTPLRNALDTTYSEWLDKVGDGVPPYDTTVDLSHLRRLRTINEAIDFLFPDTTLDEPNQSVLRSFLSPFNFRVDEFNGTVIRRLRGDEVSLLSSNRIKEMEDSTQALPPAIEAEYLALLEEPGVPPHRLSLKVGAICSIMRNLDIDKGLVKNARVRIQMIGRHTIQVQLLRYDFRASEANVYYLPRITFDFRPNRTSWTVQRRQFPLRLAYATTFNSCQGLTLDRAVLDLRDSVFAHGQLYTSLSRVRQQSDLCVLLHEDNEAAQTTNVVHHRLLLLEPT</sequence>
<evidence type="ECO:0000313" key="5">
    <source>
        <dbReference type="Proteomes" id="UP000092177"/>
    </source>
</evidence>
<dbReference type="Pfam" id="PF21530">
    <property type="entry name" value="Pif1_2B_dom"/>
    <property type="match status" value="1"/>
</dbReference>
<dbReference type="AlphaFoldDB" id="A0A1B7XQQ6"/>
<dbReference type="EMBL" id="LTAN01000011">
    <property type="protein sequence ID" value="OBR02096.1"/>
    <property type="molecule type" value="Genomic_DNA"/>
</dbReference>
<keyword evidence="1 4" id="KW-0347">Helicase</keyword>
<evidence type="ECO:0000256" key="1">
    <source>
        <dbReference type="RuleBase" id="RU363044"/>
    </source>
</evidence>
<dbReference type="GO" id="GO:0016887">
    <property type="term" value="F:ATP hydrolysis activity"/>
    <property type="evidence" value="ECO:0007669"/>
    <property type="project" value="RHEA"/>
</dbReference>
<comment type="catalytic activity">
    <reaction evidence="1">
        <text>ATP + H2O = ADP + phosphate + H(+)</text>
        <dbReference type="Rhea" id="RHEA:13065"/>
        <dbReference type="ChEBI" id="CHEBI:15377"/>
        <dbReference type="ChEBI" id="CHEBI:15378"/>
        <dbReference type="ChEBI" id="CHEBI:30616"/>
        <dbReference type="ChEBI" id="CHEBI:43474"/>
        <dbReference type="ChEBI" id="CHEBI:456216"/>
        <dbReference type="EC" id="5.6.2.3"/>
    </reaction>
</comment>
<keyword evidence="1" id="KW-0227">DNA damage</keyword>
<feature type="domain" description="DNA helicase Pif1-like 2B" evidence="3">
    <location>
        <begin position="751"/>
        <end position="794"/>
    </location>
</feature>
<feature type="domain" description="DNA helicase Pif1-like DEAD-box helicase" evidence="2">
    <location>
        <begin position="457"/>
        <end position="659"/>
    </location>
</feature>
<dbReference type="GO" id="GO:0043139">
    <property type="term" value="F:5'-3' DNA helicase activity"/>
    <property type="evidence" value="ECO:0007669"/>
    <property type="project" value="UniProtKB-EC"/>
</dbReference>
<keyword evidence="1" id="KW-0233">DNA recombination</keyword>
<accession>A0A1B7XQQ6</accession>
<dbReference type="GO" id="GO:0006310">
    <property type="term" value="P:DNA recombination"/>
    <property type="evidence" value="ECO:0007669"/>
    <property type="project" value="UniProtKB-KW"/>
</dbReference>
<organism evidence="4 5">
    <name type="scientific">Colletotrichum higginsianum (strain IMI 349063)</name>
    <name type="common">Crucifer anthracnose fungus</name>
    <dbReference type="NCBI Taxonomy" id="759273"/>
    <lineage>
        <taxon>Eukaryota</taxon>
        <taxon>Fungi</taxon>
        <taxon>Dikarya</taxon>
        <taxon>Ascomycota</taxon>
        <taxon>Pezizomycotina</taxon>
        <taxon>Sordariomycetes</taxon>
        <taxon>Hypocreomycetidae</taxon>
        <taxon>Glomerellales</taxon>
        <taxon>Glomerellaceae</taxon>
        <taxon>Colletotrichum</taxon>
        <taxon>Colletotrichum destructivum species complex</taxon>
    </lineage>
</organism>
<dbReference type="InterPro" id="IPR027417">
    <property type="entry name" value="P-loop_NTPase"/>
</dbReference>